<comment type="caution">
    <text evidence="1">The sequence shown here is derived from an EMBL/GenBank/DDBJ whole genome shotgun (WGS) entry which is preliminary data.</text>
</comment>
<accession>A0A162HFW4</accession>
<sequence>MDDTRLNHQVTVHERILARPAGEMLENFFRGIRKRKKAAKKARREAAEKN</sequence>
<dbReference type="Proteomes" id="UP000076882">
    <property type="component" value="Unassembled WGS sequence"/>
</dbReference>
<proteinExistence type="predicted"/>
<reference evidence="1 2" key="1">
    <citation type="submission" date="2016-03" db="EMBL/GenBank/DDBJ databases">
        <title>Comparative genomics of 54 Lactobacillus plantarum strains reveals genomic uncoupling from niche constraints.</title>
        <authorList>
            <person name="Martino M.E."/>
        </authorList>
    </citation>
    <scope>NUCLEOTIDE SEQUENCE [LARGE SCALE GENOMIC DNA]</scope>
    <source>
        <strain evidence="1 2">19.1</strain>
    </source>
</reference>
<evidence type="ECO:0000313" key="2">
    <source>
        <dbReference type="Proteomes" id="UP000076882"/>
    </source>
</evidence>
<name>A0A162HFW4_LACPN</name>
<dbReference type="PATRIC" id="fig|1590.201.peg.2004"/>
<organism evidence="1 2">
    <name type="scientific">Lactiplantibacillus plantarum</name>
    <name type="common">Lactobacillus plantarum</name>
    <dbReference type="NCBI Taxonomy" id="1590"/>
    <lineage>
        <taxon>Bacteria</taxon>
        <taxon>Bacillati</taxon>
        <taxon>Bacillota</taxon>
        <taxon>Bacilli</taxon>
        <taxon>Lactobacillales</taxon>
        <taxon>Lactobacillaceae</taxon>
        <taxon>Lactiplantibacillus</taxon>
    </lineage>
</organism>
<evidence type="ECO:0000313" key="1">
    <source>
        <dbReference type="EMBL" id="KZU94134.1"/>
    </source>
</evidence>
<dbReference type="EMBL" id="LUXM01000033">
    <property type="protein sequence ID" value="KZU94134.1"/>
    <property type="molecule type" value="Genomic_DNA"/>
</dbReference>
<dbReference type="AlphaFoldDB" id="A0A162HFW4"/>
<gene>
    <name evidence="1" type="ORF">Lp19_2108</name>
</gene>
<protein>
    <submittedName>
        <fullName evidence="1">tRNA-specific adenosine-34 deaminase</fullName>
    </submittedName>
</protein>